<feature type="transmembrane region" description="Helical" evidence="2">
    <location>
        <begin position="132"/>
        <end position="153"/>
    </location>
</feature>
<comment type="caution">
    <text evidence="3">The sequence shown here is derived from an EMBL/GenBank/DDBJ whole genome shotgun (WGS) entry which is preliminary data.</text>
</comment>
<sequence>MPECVFASKARADRSRVFPCQLGSRCGRPPLAARPGKEVTYTVLEEAGRQSELEVASLQMSLSIHSQPGNPHDATATSQGARKDGGHDETAETRCYLQGQTDRCVWMDCETMGPWAQTCKCPLKTNTRREGCGCLASCFLCPVVLSFPLQWFLVFAESVKH</sequence>
<proteinExistence type="predicted"/>
<feature type="compositionally biased region" description="Polar residues" evidence="1">
    <location>
        <begin position="64"/>
        <end position="80"/>
    </location>
</feature>
<evidence type="ECO:0000313" key="4">
    <source>
        <dbReference type="Proteomes" id="UP001187415"/>
    </source>
</evidence>
<reference evidence="3" key="1">
    <citation type="submission" date="2023-07" db="EMBL/GenBank/DDBJ databases">
        <title>Chromosome-level Genome Assembly of Striped Snakehead (Channa striata).</title>
        <authorList>
            <person name="Liu H."/>
        </authorList>
    </citation>
    <scope>NUCLEOTIDE SEQUENCE</scope>
    <source>
        <strain evidence="3">Gz</strain>
        <tissue evidence="3">Muscle</tissue>
    </source>
</reference>
<dbReference type="Proteomes" id="UP001187415">
    <property type="component" value="Unassembled WGS sequence"/>
</dbReference>
<protein>
    <submittedName>
        <fullName evidence="3">Uncharacterized protein</fullName>
    </submittedName>
</protein>
<name>A0AA88NNL4_CHASR</name>
<evidence type="ECO:0000256" key="2">
    <source>
        <dbReference type="SAM" id="Phobius"/>
    </source>
</evidence>
<keyword evidence="2" id="KW-1133">Transmembrane helix</keyword>
<dbReference type="EMBL" id="JAUPFM010000002">
    <property type="protein sequence ID" value="KAK2859780.1"/>
    <property type="molecule type" value="Genomic_DNA"/>
</dbReference>
<evidence type="ECO:0000313" key="3">
    <source>
        <dbReference type="EMBL" id="KAK2859780.1"/>
    </source>
</evidence>
<organism evidence="3 4">
    <name type="scientific">Channa striata</name>
    <name type="common">Snakehead murrel</name>
    <name type="synonym">Ophicephalus striatus</name>
    <dbReference type="NCBI Taxonomy" id="64152"/>
    <lineage>
        <taxon>Eukaryota</taxon>
        <taxon>Metazoa</taxon>
        <taxon>Chordata</taxon>
        <taxon>Craniata</taxon>
        <taxon>Vertebrata</taxon>
        <taxon>Euteleostomi</taxon>
        <taxon>Actinopterygii</taxon>
        <taxon>Neopterygii</taxon>
        <taxon>Teleostei</taxon>
        <taxon>Neoteleostei</taxon>
        <taxon>Acanthomorphata</taxon>
        <taxon>Anabantaria</taxon>
        <taxon>Anabantiformes</taxon>
        <taxon>Channoidei</taxon>
        <taxon>Channidae</taxon>
        <taxon>Channa</taxon>
    </lineage>
</organism>
<dbReference type="AlphaFoldDB" id="A0AA88NNL4"/>
<keyword evidence="2" id="KW-0472">Membrane</keyword>
<keyword evidence="4" id="KW-1185">Reference proteome</keyword>
<feature type="region of interest" description="Disordered" evidence="1">
    <location>
        <begin position="64"/>
        <end position="88"/>
    </location>
</feature>
<accession>A0AA88NNL4</accession>
<gene>
    <name evidence="3" type="ORF">Q5P01_004400</name>
</gene>
<keyword evidence="2" id="KW-0812">Transmembrane</keyword>
<evidence type="ECO:0000256" key="1">
    <source>
        <dbReference type="SAM" id="MobiDB-lite"/>
    </source>
</evidence>